<dbReference type="EMBL" id="AL157709">
    <property type="status" value="NOT_ANNOTATED_CDS"/>
    <property type="molecule type" value="Genomic_DNA"/>
</dbReference>
<evidence type="ECO:0007829" key="5">
    <source>
        <dbReference type="ProteomicsDB" id="A0A8I5KUR6"/>
    </source>
</evidence>
<dbReference type="Proteomes" id="UP000005640">
    <property type="component" value="Chromosome 10"/>
</dbReference>
<keyword evidence="3" id="KW-1185">Reference proteome</keyword>
<reference evidence="2" key="2">
    <citation type="journal article" date="2004" name="Nature">
        <title>The DNA sequence and comparative analysis of human chromosome 10.</title>
        <authorList>
            <person name="Deloukas P."/>
            <person name="Earthrowl M.E."/>
            <person name="Grafham D.V."/>
            <person name="Rubenfield M."/>
            <person name="French L."/>
            <person name="Steward C.A."/>
            <person name="Sims S.K."/>
            <person name="Jones M.C."/>
            <person name="Searle S."/>
            <person name="Scott C."/>
            <person name="Howe K."/>
            <person name="Hunt S.E."/>
            <person name="Andrews T.D."/>
            <person name="Gilbert J.G."/>
            <person name="Swarbreck D."/>
            <person name="Ashurst J.L."/>
            <person name="Taylor A."/>
            <person name="Battles J."/>
            <person name="Bird C.P."/>
            <person name="Ainscough R."/>
            <person name="Almeida J.P."/>
            <person name="Ashwell R.I."/>
            <person name="Ambrose K.D."/>
            <person name="Babbage A.K."/>
            <person name="Bagguley C.L."/>
            <person name="Bailey J."/>
            <person name="Banerjee R."/>
            <person name="Bates K."/>
            <person name="Beasley H."/>
            <person name="Bray-Allen S."/>
            <person name="Brown A.J."/>
            <person name="Brown J.Y."/>
            <person name="Burford D.C."/>
            <person name="Burrill W."/>
            <person name="Burton J."/>
            <person name="Cahill P."/>
            <person name="Camire D."/>
            <person name="Carter N.P."/>
            <person name="Chapman J.C."/>
            <person name="Clark S.Y."/>
            <person name="Clarke G."/>
            <person name="Clee C.M."/>
            <person name="Clegg S."/>
            <person name="Corby N."/>
            <person name="Coulson A."/>
            <person name="Dhami P."/>
            <person name="Dutta I."/>
            <person name="Dunn M."/>
            <person name="Faulkner L."/>
            <person name="Frankish A."/>
            <person name="Frankland J.A."/>
            <person name="Garner P."/>
            <person name="Garnett J."/>
            <person name="Gribble S."/>
            <person name="Griffiths C."/>
            <person name="Grocock R."/>
            <person name="Gustafson E."/>
            <person name="Hammond S."/>
            <person name="Harley J.L."/>
            <person name="Hart E."/>
            <person name="Heath P.D."/>
            <person name="Ho T.P."/>
            <person name="Hopkins B."/>
            <person name="Horne J."/>
            <person name="Howden P.J."/>
            <person name="Huckle E."/>
            <person name="Hynds C."/>
            <person name="Johnson C."/>
            <person name="Johnson D."/>
            <person name="Kana A."/>
            <person name="Kay M."/>
            <person name="Kimberley A.M."/>
            <person name="Kershaw J.K."/>
            <person name="Kokkinaki M."/>
            <person name="Laird G.K."/>
            <person name="Lawlor S."/>
            <person name="Lee H.M."/>
            <person name="Leongamornlert D.A."/>
            <person name="Laird G."/>
            <person name="Lloyd C."/>
            <person name="Lloyd D.M."/>
            <person name="Loveland J."/>
            <person name="Lovell J."/>
            <person name="McLaren S."/>
            <person name="McLay K.E."/>
            <person name="McMurray A."/>
            <person name="Mashreghi-Mohammadi M."/>
            <person name="Matthews L."/>
            <person name="Milne S."/>
            <person name="Nickerson T."/>
            <person name="Nguyen M."/>
            <person name="Overton-Larty E."/>
            <person name="Palmer S.A."/>
            <person name="Pearce A.V."/>
            <person name="Peck A.I."/>
            <person name="Pelan S."/>
            <person name="Phillimore B."/>
            <person name="Porter K."/>
            <person name="Rice C.M."/>
            <person name="Rogosin A."/>
            <person name="Ross M.T."/>
            <person name="Sarafidou T."/>
            <person name="Sehra H.K."/>
            <person name="Shownkeen R."/>
            <person name="Skuce C.D."/>
            <person name="Smith M."/>
            <person name="Standring L."/>
            <person name="Sycamore N."/>
            <person name="Tester J."/>
            <person name="Thorpe A."/>
            <person name="Torcasso W."/>
            <person name="Tracey A."/>
            <person name="Tromans A."/>
            <person name="Tsolas J."/>
            <person name="Wall M."/>
            <person name="Walsh J."/>
            <person name="Wang H."/>
            <person name="Weinstock K."/>
            <person name="West A.P."/>
            <person name="Willey D.L."/>
            <person name="Whitehead S.L."/>
            <person name="Wilming L."/>
            <person name="Wray P.W."/>
            <person name="Young L."/>
            <person name="Chen Y."/>
            <person name="Lovering R.C."/>
            <person name="Moschonas N.K."/>
            <person name="Siebert R."/>
            <person name="Fechtel K."/>
            <person name="Bentley D."/>
            <person name="Durbin R."/>
            <person name="Hubbard T."/>
            <person name="Doucette-Stamm L."/>
            <person name="Beck S."/>
            <person name="Smith D.R."/>
            <person name="Rogers J."/>
        </authorList>
    </citation>
    <scope>NUCLEOTIDE SEQUENCE [LARGE SCALE GENOMIC DNA]</scope>
</reference>
<dbReference type="Ensembl" id="ENST00000690516.1">
    <property type="protein sequence ID" value="ENSP00000508832.1"/>
    <property type="gene ID" value="ENSG00000107929.17"/>
</dbReference>
<dbReference type="OpenTargets" id="ENSG00000107929"/>
<evidence type="ECO:0000313" key="3">
    <source>
        <dbReference type="Proteomes" id="UP000005640"/>
    </source>
</evidence>
<reference evidence="2 3" key="1">
    <citation type="journal article" date="2001" name="Nature">
        <title>Initial sequencing and analysis of the human genome.</title>
        <authorList>
            <consortium name="International Human Genome Sequencing Consortium"/>
            <person name="Lander E.S."/>
            <person name="Linton L.M."/>
            <person name="Birren B."/>
            <person name="Nusbaum C."/>
            <person name="Zody M.C."/>
            <person name="Baldwin J."/>
            <person name="Devon K."/>
            <person name="Dewar K."/>
            <person name="Doyle M."/>
            <person name="FitzHugh W."/>
            <person name="Funke R."/>
            <person name="Gage D."/>
            <person name="Harris K."/>
            <person name="Heaford A."/>
            <person name="Howland J."/>
            <person name="Kann L."/>
            <person name="Lehoczky J."/>
            <person name="LeVine R."/>
            <person name="McEwan P."/>
            <person name="McKernan K."/>
            <person name="Meldrim J."/>
            <person name="Mesirov J.P."/>
            <person name="Miranda C."/>
            <person name="Morris W."/>
            <person name="Naylor J."/>
            <person name="Raymond C."/>
            <person name="Rosetti M."/>
            <person name="Santos R."/>
            <person name="Sheridan A."/>
            <person name="Sougnez C."/>
            <person name="Stange-Thomann N."/>
            <person name="Stojanovic N."/>
            <person name="Subramanian A."/>
            <person name="Wyman D."/>
            <person name="Rogers J."/>
            <person name="Sulston J."/>
            <person name="Ainscough R."/>
            <person name="Beck S."/>
            <person name="Bentley D."/>
            <person name="Burton J."/>
            <person name="Clee C."/>
            <person name="Carter N."/>
            <person name="Coulson A."/>
            <person name="Deadman R."/>
            <person name="Deloukas P."/>
            <person name="Dunham A."/>
            <person name="Dunham I."/>
            <person name="Durbin R."/>
            <person name="French L."/>
            <person name="Grafham D."/>
            <person name="Gregory S."/>
            <person name="Hubbard T."/>
            <person name="Humphray S."/>
            <person name="Hunt A."/>
            <person name="Jones M."/>
            <person name="Lloyd C."/>
            <person name="McMurray A."/>
            <person name="Matthews L."/>
            <person name="Mercer S."/>
            <person name="Milne S."/>
            <person name="Mullikin J.C."/>
            <person name="Mungall A."/>
            <person name="Plumb R."/>
            <person name="Ross M."/>
            <person name="Shownkeen R."/>
            <person name="Sims S."/>
            <person name="Waterston R.H."/>
            <person name="Wilson R.K."/>
            <person name="Hillier L.W."/>
            <person name="McPherson J.D."/>
            <person name="Marra M.A."/>
            <person name="Mardis E.R."/>
            <person name="Fulton L.A."/>
            <person name="Chinwalla A.T."/>
            <person name="Pepin K.H."/>
            <person name="Gish W.R."/>
            <person name="Chissoe S.L."/>
            <person name="Wendl M.C."/>
            <person name="Delehaunty K.D."/>
            <person name="Miner T.L."/>
            <person name="Delehaunty A."/>
            <person name="Kramer J.B."/>
            <person name="Cook L.L."/>
            <person name="Fulton R.S."/>
            <person name="Johnson D.L."/>
            <person name="Minx P.J."/>
            <person name="Clifton S.W."/>
            <person name="Hawkins T."/>
            <person name="Branscomb E."/>
            <person name="Predki P."/>
            <person name="Richardson P."/>
            <person name="Wenning S."/>
            <person name="Slezak T."/>
            <person name="Doggett N."/>
            <person name="Cheng J.F."/>
            <person name="Olsen A."/>
            <person name="Lucas S."/>
            <person name="Elkin C."/>
            <person name="Uberbacher E."/>
            <person name="Frazier M."/>
            <person name="Gibbs R.A."/>
            <person name="Muzny D.M."/>
            <person name="Scherer S.E."/>
            <person name="Bouck J.B."/>
            <person name="Sodergren E.J."/>
            <person name="Worley K.C."/>
            <person name="Rives C.M."/>
            <person name="Gorrell J.H."/>
            <person name="Metzker M.L."/>
            <person name="Naylor S.L."/>
            <person name="Kucherlapati R.S."/>
            <person name="Nelson D.L."/>
            <person name="Weinstock G.M."/>
            <person name="Sakaki Y."/>
            <person name="Fujiyama A."/>
            <person name="Hattori M."/>
            <person name="Yada T."/>
            <person name="Toyoda A."/>
            <person name="Itoh T."/>
            <person name="Kawagoe C."/>
            <person name="Watanabe H."/>
            <person name="Totoki Y."/>
            <person name="Taylor T."/>
            <person name="Weissenbach J."/>
            <person name="Heilig R."/>
            <person name="Saurin W."/>
            <person name="Artiguenave F."/>
            <person name="Brottier P."/>
            <person name="Bruls T."/>
            <person name="Pelletier E."/>
            <person name="Robert C."/>
            <person name="Wincker P."/>
            <person name="Smith D.R."/>
            <person name="Doucette-Stamm L."/>
            <person name="Rubenfield M."/>
            <person name="Weinstock K."/>
            <person name="Lee H.M."/>
            <person name="Dubois J."/>
            <person name="Rosenthal A."/>
            <person name="Platzer M."/>
            <person name="Nyakatura G."/>
            <person name="Taudien S."/>
            <person name="Rump A."/>
            <person name="Yang H."/>
            <person name="Yu J."/>
            <person name="Wang J."/>
            <person name="Huang G."/>
            <person name="Gu J."/>
            <person name="Hood L."/>
            <person name="Rowen L."/>
            <person name="Madan A."/>
            <person name="Qin S."/>
            <person name="Davis R.W."/>
            <person name="Federspiel N.A."/>
            <person name="Abola A.P."/>
            <person name="Proctor M.J."/>
            <person name="Myers R.M."/>
            <person name="Schmutz J."/>
            <person name="Dickson M."/>
            <person name="Grimwood J."/>
            <person name="Cox D.R."/>
            <person name="Olson M.V."/>
            <person name="Kaul R."/>
            <person name="Raymond C."/>
            <person name="Shimizu N."/>
            <person name="Kawasaki K."/>
            <person name="Minoshima S."/>
            <person name="Evans G.A."/>
            <person name="Athanasiou M."/>
            <person name="Schultz R."/>
            <person name="Roe B.A."/>
            <person name="Chen F."/>
            <person name="Pan H."/>
            <person name="Ramser J."/>
            <person name="Lehrach H."/>
            <person name="Reinhardt R."/>
            <person name="McCombie W.R."/>
            <person name="de la Bastide M."/>
            <person name="Dedhia N."/>
            <person name="Blocker H."/>
            <person name="Hornischer K."/>
            <person name="Nordsiek G."/>
            <person name="Agarwala R."/>
            <person name="Aravind L."/>
            <person name="Bailey J.A."/>
            <person name="Bateman A."/>
            <person name="Batzoglou S."/>
            <person name="Birney E."/>
            <person name="Bork P."/>
            <person name="Brown D.G."/>
            <person name="Burge C.B."/>
            <person name="Cerutti L."/>
            <person name="Chen H.C."/>
            <person name="Church D."/>
            <person name="Clamp M."/>
            <person name="Copley R.R."/>
            <person name="Doerks T."/>
            <person name="Eddy S.R."/>
            <person name="Eichler E.E."/>
            <person name="Furey T.S."/>
            <person name="Galagan J."/>
            <person name="Gilbert J.G."/>
            <person name="Harmon C."/>
            <person name="Hayashizaki Y."/>
            <person name="Haussler D."/>
            <person name="Hermjakob H."/>
            <person name="Hokamp K."/>
            <person name="Jang W."/>
            <person name="Johnson L.S."/>
            <person name="Jones T.A."/>
            <person name="Kasif S."/>
            <person name="Kaspryzk A."/>
            <person name="Kennedy S."/>
            <person name="Kent W.J."/>
            <person name="Kitts P."/>
            <person name="Koonin E.V."/>
            <person name="Korf I."/>
            <person name="Kulp D."/>
            <person name="Lancet D."/>
            <person name="Lowe T.M."/>
            <person name="McLysaght A."/>
            <person name="Mikkelsen T."/>
            <person name="Moran J.V."/>
            <person name="Mulder N."/>
            <person name="Pollara V.J."/>
            <person name="Ponting C.P."/>
            <person name="Schuler G."/>
            <person name="Schultz J."/>
            <person name="Slater G."/>
            <person name="Smit A.F."/>
            <person name="Stupka E."/>
            <person name="Szustakowski J."/>
            <person name="Thierry-Mieg D."/>
            <person name="Thierry-Mieg J."/>
            <person name="Wagner L."/>
            <person name="Wallis J."/>
            <person name="Wheeler R."/>
            <person name="Williams A."/>
            <person name="Wolf Y.I."/>
            <person name="Wolfe K.H."/>
            <person name="Yang S.P."/>
            <person name="Yeh R.F."/>
            <person name="Collins F."/>
            <person name="Guyer M.S."/>
            <person name="Peterson J."/>
            <person name="Felsenfeld A."/>
            <person name="Wetterstrand K.A."/>
            <person name="Patrinos A."/>
            <person name="Morgan M.J."/>
            <person name="de Jong P."/>
            <person name="Catanese J.J."/>
            <person name="Osoegawa K."/>
            <person name="Shizuya H."/>
            <person name="Choi S."/>
            <person name="Chen Y.J."/>
        </authorList>
    </citation>
    <scope>NUCLEOTIDE SEQUENCE [LARGE SCALE GENOMIC DNA]</scope>
</reference>
<dbReference type="OrthoDB" id="10046764at2759"/>
<evidence type="ECO:0000313" key="2">
    <source>
        <dbReference type="Ensembl" id="ENSP00000508832.1"/>
    </source>
</evidence>
<evidence type="ECO:0000256" key="1">
    <source>
        <dbReference type="SAM" id="MobiDB-lite"/>
    </source>
</evidence>
<evidence type="ECO:0007829" key="4">
    <source>
        <dbReference type="PeptideAtlas" id="A0A8I5KUR6"/>
    </source>
</evidence>
<protein>
    <submittedName>
        <fullName evidence="2">La ribonucleoprotein 4B</fullName>
    </submittedName>
</protein>
<reference evidence="2" key="4">
    <citation type="submission" date="2025-08" db="UniProtKB">
        <authorList>
            <consortium name="Ensembl"/>
        </authorList>
    </citation>
    <scope>IDENTIFICATION</scope>
</reference>
<feature type="region of interest" description="Disordered" evidence="1">
    <location>
        <begin position="1"/>
        <end position="53"/>
    </location>
</feature>
<dbReference type="AlphaFoldDB" id="A0A8I5KUR6"/>
<feature type="region of interest" description="Disordered" evidence="1">
    <location>
        <begin position="79"/>
        <end position="140"/>
    </location>
</feature>
<dbReference type="PANTHER" id="PTHR22792:SF43">
    <property type="entry name" value="LA-RELATED PROTEIN 4B"/>
    <property type="match status" value="1"/>
</dbReference>
<gene>
    <name evidence="2" type="primary">LARP4B</name>
</gene>
<name>A0A8I5KUR6_HUMAN</name>
<dbReference type="GeneTree" id="ENSGT00940000157755"/>
<reference evidence="2" key="5">
    <citation type="submission" date="2025-09" db="UniProtKB">
        <authorList>
            <consortium name="Ensembl"/>
        </authorList>
    </citation>
    <scope>IDENTIFICATION</scope>
</reference>
<dbReference type="Ensembl" id="ENST00000690516.1">
    <property type="protein sequence ID" value="ENSP00000508832.1"/>
    <property type="gene ID" value="ENSG00000107929.16"/>
</dbReference>
<sequence>MTSDQDAKVVAEPQTQRVQEGKDSAHLMNGPISQTTSQTSSIPPLSQVPATKVSELNPNAEVWGAPVLHLEASSAADGVSAAWEEVAGHHADRGPQGSDANGDGDQGHENAALPDPQESDPADMNALALGPSEYDSLPENSETGRTLLVTCILYHRWIVTSMCQSQRWLTSTTSRSSALMWT</sequence>
<dbReference type="InterPro" id="IPR045180">
    <property type="entry name" value="La_dom_prot"/>
</dbReference>
<proteinExistence type="evidence at protein level"/>
<feature type="compositionally biased region" description="Low complexity" evidence="1">
    <location>
        <begin position="31"/>
        <end position="47"/>
    </location>
</feature>
<dbReference type="PANTHER" id="PTHR22792">
    <property type="entry name" value="LUPUS LA PROTEIN-RELATED"/>
    <property type="match status" value="1"/>
</dbReference>
<organism evidence="2 3">
    <name type="scientific">Homo sapiens</name>
    <name type="common">Human</name>
    <dbReference type="NCBI Taxonomy" id="9606"/>
    <lineage>
        <taxon>Eukaryota</taxon>
        <taxon>Metazoa</taxon>
        <taxon>Chordata</taxon>
        <taxon>Craniata</taxon>
        <taxon>Vertebrata</taxon>
        <taxon>Euteleostomi</taxon>
        <taxon>Mammalia</taxon>
        <taxon>Eutheria</taxon>
        <taxon>Euarchontoglires</taxon>
        <taxon>Primates</taxon>
        <taxon>Haplorrhini</taxon>
        <taxon>Catarrhini</taxon>
        <taxon>Hominidae</taxon>
        <taxon>Homo</taxon>
    </lineage>
</organism>
<accession>A0A8I5KUR6</accession>
<dbReference type="EMBL" id="AL359878">
    <property type="status" value="NOT_ANNOTATED_CDS"/>
    <property type="molecule type" value="Genomic_DNA"/>
</dbReference>
<keyword evidence="4 5" id="KW-1267">Proteomics identification</keyword>
<dbReference type="HGNC" id="HGNC:28987">
    <property type="gene designation" value="LARP4B"/>
</dbReference>
<reference evidence="2 3" key="3">
    <citation type="journal article" date="2004" name="Nature">
        <title>Finishing the euchromatic sequence of the human genome.</title>
        <authorList>
            <consortium name="International Human Genome Sequencing Consortium"/>
        </authorList>
    </citation>
    <scope>NUCLEOTIDE SEQUENCE [LARGE SCALE GENOMIC DNA]</scope>
</reference>